<evidence type="ECO:0000313" key="3">
    <source>
        <dbReference type="Proteomes" id="UP001066276"/>
    </source>
</evidence>
<accession>A0AAV7PPW6</accession>
<reference evidence="2" key="1">
    <citation type="journal article" date="2022" name="bioRxiv">
        <title>Sequencing and chromosome-scale assembly of the giantPleurodeles waltlgenome.</title>
        <authorList>
            <person name="Brown T."/>
            <person name="Elewa A."/>
            <person name="Iarovenko S."/>
            <person name="Subramanian E."/>
            <person name="Araus A.J."/>
            <person name="Petzold A."/>
            <person name="Susuki M."/>
            <person name="Suzuki K.-i.T."/>
            <person name="Hayashi T."/>
            <person name="Toyoda A."/>
            <person name="Oliveira C."/>
            <person name="Osipova E."/>
            <person name="Leigh N.D."/>
            <person name="Simon A."/>
            <person name="Yun M.H."/>
        </authorList>
    </citation>
    <scope>NUCLEOTIDE SEQUENCE</scope>
    <source>
        <strain evidence="2">20211129_DDA</strain>
        <tissue evidence="2">Liver</tissue>
    </source>
</reference>
<keyword evidence="3" id="KW-1185">Reference proteome</keyword>
<evidence type="ECO:0000256" key="1">
    <source>
        <dbReference type="SAM" id="MobiDB-lite"/>
    </source>
</evidence>
<proteinExistence type="predicted"/>
<gene>
    <name evidence="2" type="ORF">NDU88_008700</name>
</gene>
<comment type="caution">
    <text evidence="2">The sequence shown here is derived from an EMBL/GenBank/DDBJ whole genome shotgun (WGS) entry which is preliminary data.</text>
</comment>
<dbReference type="Proteomes" id="UP001066276">
    <property type="component" value="Chromosome 7"/>
</dbReference>
<feature type="compositionally biased region" description="Polar residues" evidence="1">
    <location>
        <begin position="61"/>
        <end position="74"/>
    </location>
</feature>
<dbReference type="EMBL" id="JANPWB010000011">
    <property type="protein sequence ID" value="KAJ1130347.1"/>
    <property type="molecule type" value="Genomic_DNA"/>
</dbReference>
<feature type="region of interest" description="Disordered" evidence="1">
    <location>
        <begin position="61"/>
        <end position="85"/>
    </location>
</feature>
<dbReference type="AlphaFoldDB" id="A0AAV7PPW6"/>
<sequence length="114" mass="12678">MADRDYLERAAYCDEGTQEDMEYNADSDALLALEASVQHSINKALAAALRPITAMYTKVQSCNTSAPSNSTGESSEAPRKHKEKSKCWLHEEVLSSLDQKPTEDHKYCTPSTKH</sequence>
<protein>
    <submittedName>
        <fullName evidence="2">Uncharacterized protein</fullName>
    </submittedName>
</protein>
<evidence type="ECO:0000313" key="2">
    <source>
        <dbReference type="EMBL" id="KAJ1130347.1"/>
    </source>
</evidence>
<organism evidence="2 3">
    <name type="scientific">Pleurodeles waltl</name>
    <name type="common">Iberian ribbed newt</name>
    <dbReference type="NCBI Taxonomy" id="8319"/>
    <lineage>
        <taxon>Eukaryota</taxon>
        <taxon>Metazoa</taxon>
        <taxon>Chordata</taxon>
        <taxon>Craniata</taxon>
        <taxon>Vertebrata</taxon>
        <taxon>Euteleostomi</taxon>
        <taxon>Amphibia</taxon>
        <taxon>Batrachia</taxon>
        <taxon>Caudata</taxon>
        <taxon>Salamandroidea</taxon>
        <taxon>Salamandridae</taxon>
        <taxon>Pleurodelinae</taxon>
        <taxon>Pleurodeles</taxon>
    </lineage>
</organism>
<name>A0AAV7PPW6_PLEWA</name>